<accession>A0ABY6A5S6</accession>
<evidence type="ECO:0000256" key="1">
    <source>
        <dbReference type="ARBA" id="ARBA00004496"/>
    </source>
</evidence>
<dbReference type="InterPro" id="IPR000032">
    <property type="entry name" value="HPr-like"/>
</dbReference>
<reference evidence="7" key="1">
    <citation type="submission" date="2020-06" db="EMBL/GenBank/DDBJ databases">
        <title>Thalassolituus marinus alknpb1M-1, a hydrocarbon-degrading bacterium isolated from the deep-sea overlying water using an in-situ strategy from the South China Sea basin.</title>
        <authorList>
            <person name="Dong C."/>
            <person name="Chen Y."/>
            <person name="Shao Z."/>
        </authorList>
    </citation>
    <scope>NUCLEOTIDE SEQUENCE [LARGE SCALE GENOMIC DNA]</scope>
    <source>
        <strain evidence="7">alknpb1M-1</strain>
    </source>
</reference>
<dbReference type="PROSITE" id="PS51350">
    <property type="entry name" value="PTS_HPR_DOM"/>
    <property type="match status" value="1"/>
</dbReference>
<organism evidence="6 7">
    <name type="scientific">Thalassolituus hydrocarboniclasticus</name>
    <dbReference type="NCBI Taxonomy" id="2742796"/>
    <lineage>
        <taxon>Bacteria</taxon>
        <taxon>Pseudomonadati</taxon>
        <taxon>Pseudomonadota</taxon>
        <taxon>Gammaproteobacteria</taxon>
        <taxon>Oceanospirillales</taxon>
        <taxon>Oceanospirillaceae</taxon>
        <taxon>Thalassolituus</taxon>
    </lineage>
</organism>
<dbReference type="SUPFAM" id="SSF55594">
    <property type="entry name" value="HPr-like"/>
    <property type="match status" value="1"/>
</dbReference>
<proteinExistence type="inferred from homology"/>
<evidence type="ECO:0000256" key="2">
    <source>
        <dbReference type="ARBA" id="ARBA00010736"/>
    </source>
</evidence>
<dbReference type="Proteomes" id="UP001065322">
    <property type="component" value="Chromosome"/>
</dbReference>
<evidence type="ECO:0000259" key="5">
    <source>
        <dbReference type="PROSITE" id="PS51350"/>
    </source>
</evidence>
<evidence type="ECO:0000313" key="7">
    <source>
        <dbReference type="Proteomes" id="UP001065322"/>
    </source>
</evidence>
<comment type="subcellular location">
    <subcellularLocation>
        <location evidence="1">Cytoplasm</location>
    </subcellularLocation>
</comment>
<keyword evidence="7" id="KW-1185">Reference proteome</keyword>
<dbReference type="PROSITE" id="PS00589">
    <property type="entry name" value="PTS_HPR_SER"/>
    <property type="match status" value="1"/>
</dbReference>
<dbReference type="Gene3D" id="3.30.1340.10">
    <property type="entry name" value="HPr-like"/>
    <property type="match status" value="1"/>
</dbReference>
<comment type="similarity">
    <text evidence="2">Belongs to the HPr family.</text>
</comment>
<dbReference type="RefSeq" id="WP_260998364.1">
    <property type="nucleotide sequence ID" value="NZ_CP054475.1"/>
</dbReference>
<evidence type="ECO:0000256" key="3">
    <source>
        <dbReference type="ARBA" id="ARBA00022490"/>
    </source>
</evidence>
<gene>
    <name evidence="6" type="ORF">HUF19_02620</name>
</gene>
<dbReference type="InterPro" id="IPR035895">
    <property type="entry name" value="HPr-like_sf"/>
</dbReference>
<dbReference type="PANTHER" id="PTHR33705">
    <property type="entry name" value="PHOSPHOCARRIER PROTEIN HPR"/>
    <property type="match status" value="1"/>
</dbReference>
<dbReference type="EMBL" id="CP054475">
    <property type="protein sequence ID" value="UXD86401.1"/>
    <property type="molecule type" value="Genomic_DNA"/>
</dbReference>
<sequence>MTSTEITIINKLGLHARAAAKLVSTAAAYSCQIKVGYPDRMVDGKSIMAVMMLAASKGTNIHIHAEGQDAEHALAALVDLINRRFDEEE</sequence>
<dbReference type="PROSITE" id="PS00369">
    <property type="entry name" value="PTS_HPR_HIS"/>
    <property type="match status" value="1"/>
</dbReference>
<dbReference type="InterPro" id="IPR002114">
    <property type="entry name" value="PTS_HPr_Ser_P_site"/>
</dbReference>
<evidence type="ECO:0000313" key="6">
    <source>
        <dbReference type="EMBL" id="UXD86401.1"/>
    </source>
</evidence>
<keyword evidence="3" id="KW-0963">Cytoplasm</keyword>
<protein>
    <submittedName>
        <fullName evidence="6">HPr family phosphocarrier protein</fullName>
    </submittedName>
</protein>
<dbReference type="InterPro" id="IPR001020">
    <property type="entry name" value="PTS_HPr_His_P_site"/>
</dbReference>
<dbReference type="Pfam" id="PF00381">
    <property type="entry name" value="PTS-HPr"/>
    <property type="match status" value="1"/>
</dbReference>
<dbReference type="CDD" id="cd00367">
    <property type="entry name" value="PTS-HPr_like"/>
    <property type="match status" value="1"/>
</dbReference>
<name>A0ABY6A5S6_9GAMM</name>
<feature type="domain" description="HPr" evidence="5">
    <location>
        <begin position="1"/>
        <end position="88"/>
    </location>
</feature>
<dbReference type="NCBIfam" id="TIGR01003">
    <property type="entry name" value="PTS_HPr_family"/>
    <property type="match status" value="1"/>
</dbReference>
<dbReference type="PANTHER" id="PTHR33705:SF2">
    <property type="entry name" value="PHOSPHOCARRIER PROTEIN NPR"/>
    <property type="match status" value="1"/>
</dbReference>
<evidence type="ECO:0000256" key="4">
    <source>
        <dbReference type="ARBA" id="ARBA00022683"/>
    </source>
</evidence>
<dbReference type="PRINTS" id="PR00107">
    <property type="entry name" value="PHOSPHOCPHPR"/>
</dbReference>
<keyword evidence="4" id="KW-0598">Phosphotransferase system</keyword>
<dbReference type="InterPro" id="IPR050399">
    <property type="entry name" value="HPr"/>
</dbReference>